<keyword evidence="5 11" id="KW-1133">Transmembrane helix</keyword>
<dbReference type="Gene3D" id="1.20.1070.10">
    <property type="entry name" value="Rhodopsin 7-helix transmembrane proteins"/>
    <property type="match status" value="1"/>
</dbReference>
<feature type="compositionally biased region" description="Low complexity" evidence="10">
    <location>
        <begin position="694"/>
        <end position="716"/>
    </location>
</feature>
<dbReference type="InterPro" id="IPR000832">
    <property type="entry name" value="GPCR_2_secretin-like"/>
</dbReference>
<dbReference type="InterPro" id="IPR052808">
    <property type="entry name" value="GPCR_Mth-like"/>
</dbReference>
<dbReference type="PROSITE" id="PS50261">
    <property type="entry name" value="G_PROTEIN_RECEP_F2_4"/>
    <property type="match status" value="1"/>
</dbReference>
<evidence type="ECO:0000313" key="14">
    <source>
        <dbReference type="EMBL" id="MBY81709.1"/>
    </source>
</evidence>
<evidence type="ECO:0000256" key="3">
    <source>
        <dbReference type="ARBA" id="ARBA00022692"/>
    </source>
</evidence>
<feature type="transmembrane region" description="Helical" evidence="11">
    <location>
        <begin position="627"/>
        <end position="649"/>
    </location>
</feature>
<keyword evidence="7 11" id="KW-0472">Membrane</keyword>
<dbReference type="AlphaFoldDB" id="A0A2S2QVB9"/>
<name>A0A2S2QVB9_9HEMI</name>
<dbReference type="GO" id="GO:0004930">
    <property type="term" value="F:G protein-coupled receptor activity"/>
    <property type="evidence" value="ECO:0007669"/>
    <property type="project" value="UniProtKB-KW"/>
</dbReference>
<dbReference type="PANTHER" id="PTHR46953:SF1">
    <property type="entry name" value="G-PROTEIN COUPLED RECEPTOR MTH-LIKE 1-RELATED"/>
    <property type="match status" value="1"/>
</dbReference>
<keyword evidence="9" id="KW-0807">Transducer</keyword>
<feature type="region of interest" description="Disordered" evidence="10">
    <location>
        <begin position="689"/>
        <end position="716"/>
    </location>
</feature>
<keyword evidence="4 12" id="KW-0732">Signal</keyword>
<dbReference type="InterPro" id="IPR036272">
    <property type="entry name" value="Methuselah_N_sf"/>
</dbReference>
<organism evidence="14">
    <name type="scientific">Sipha flava</name>
    <name type="common">yellow sugarcane aphid</name>
    <dbReference type="NCBI Taxonomy" id="143950"/>
    <lineage>
        <taxon>Eukaryota</taxon>
        <taxon>Metazoa</taxon>
        <taxon>Ecdysozoa</taxon>
        <taxon>Arthropoda</taxon>
        <taxon>Hexapoda</taxon>
        <taxon>Insecta</taxon>
        <taxon>Pterygota</taxon>
        <taxon>Neoptera</taxon>
        <taxon>Paraneoptera</taxon>
        <taxon>Hemiptera</taxon>
        <taxon>Sternorrhyncha</taxon>
        <taxon>Aphidomorpha</taxon>
        <taxon>Aphidoidea</taxon>
        <taxon>Aphididae</taxon>
        <taxon>Sipha</taxon>
    </lineage>
</organism>
<evidence type="ECO:0000256" key="9">
    <source>
        <dbReference type="ARBA" id="ARBA00023224"/>
    </source>
</evidence>
<feature type="transmembrane region" description="Helical" evidence="11">
    <location>
        <begin position="601"/>
        <end position="621"/>
    </location>
</feature>
<evidence type="ECO:0000259" key="13">
    <source>
        <dbReference type="PROSITE" id="PS50261"/>
    </source>
</evidence>
<evidence type="ECO:0000256" key="4">
    <source>
        <dbReference type="ARBA" id="ARBA00022729"/>
    </source>
</evidence>
<sequence length="748" mass="82489">MFTFAYTVLLVGACASWPPASGFGGVKVKKCCPRDTILKIDMSSCTEYVPGDQNDRESYGWSSDSESDPDSGEVISSTLVDDIKLSLANSTTVPWWVPYEMEFLRASNLSMAFKPDLVSFDADGRMPCNAMEREVTIIDDDVAVLDDGRLIIFGQENRTTGSHQRLTFSSAEYCIDRVSLLDNITFPGGRKKDDHRHNVATAAPAANLSATAVLTYTYVALVCRPCSRITCVPKCCAKGYMLEYQKNKVLGCRRSLSVANANAAIHLKAANGTQLTRKDFYFFGMKPPDCGGRNWYLLNKSRSDRGPLDYGLLPDGRVQVDEGLVPIERDEYCVDAMNVVPDTPVAAGTPPTYTDALLACRLDGGAAAKATGLDTAAADIDGPLEFREILYGTYFVVGTAFLAATLLIYAVLPELRVTVHSGNLIAHTVCLFVSYATLAATTLVRHAFNTGACIFAGFLIQFSFLAAFFWLNVMCADIAWTFSGFRLLLYSNKIENEKKKYIIYSIYAWGCSIGITVLTALAEFTEIFGDCLDIKPNFGRKGCWFSNKPSVGVFFYLPIGILLLTNFLLFLFTAFRIVFIRRNTSKVLNRQTNQNKIRLSLYLKLFCLMGVTFVFEVISWAVQVPPYYWYATDAVNSLRGVFVFFIFCWKRSVMNLLLARAPESARKRFVRTFGLRDTHRYPSFSSSCHPNMHSCRTSSARTHSTSTRKAATGSGSIQLSQFSSSASIVAGGPGAAKGTTTTMAGARQ</sequence>
<comment type="similarity">
    <text evidence="2">Belongs to the G-protein coupled receptor 2 family. Mth subfamily.</text>
</comment>
<dbReference type="OrthoDB" id="6082634at2759"/>
<evidence type="ECO:0000256" key="12">
    <source>
        <dbReference type="SAM" id="SignalP"/>
    </source>
</evidence>
<dbReference type="Pfam" id="PF00002">
    <property type="entry name" value="7tm_2"/>
    <property type="match status" value="1"/>
</dbReference>
<dbReference type="InterPro" id="IPR017981">
    <property type="entry name" value="GPCR_2-like_7TM"/>
</dbReference>
<proteinExistence type="inferred from homology"/>
<dbReference type="PANTHER" id="PTHR46953">
    <property type="entry name" value="G-PROTEIN COUPLED RECEPTOR MTH-LIKE 1-RELATED"/>
    <property type="match status" value="1"/>
</dbReference>
<dbReference type="InterPro" id="IPR023311">
    <property type="entry name" value="Methusela_ecto_dom_2"/>
</dbReference>
<evidence type="ECO:0000256" key="11">
    <source>
        <dbReference type="SAM" id="Phobius"/>
    </source>
</evidence>
<feature type="transmembrane region" description="Helical" evidence="11">
    <location>
        <begin position="454"/>
        <end position="480"/>
    </location>
</feature>
<keyword evidence="8 14" id="KW-0675">Receptor</keyword>
<feature type="transmembrane region" description="Helical" evidence="11">
    <location>
        <begin position="554"/>
        <end position="580"/>
    </location>
</feature>
<evidence type="ECO:0000256" key="7">
    <source>
        <dbReference type="ARBA" id="ARBA00023136"/>
    </source>
</evidence>
<dbReference type="Gene3D" id="2.170.180.11">
    <property type="entry name" value="Methuselah ectodomain, domain 2"/>
    <property type="match status" value="1"/>
</dbReference>
<feature type="transmembrane region" description="Helical" evidence="11">
    <location>
        <begin position="389"/>
        <end position="412"/>
    </location>
</feature>
<evidence type="ECO:0000256" key="6">
    <source>
        <dbReference type="ARBA" id="ARBA00023040"/>
    </source>
</evidence>
<dbReference type="GO" id="GO:0007166">
    <property type="term" value="P:cell surface receptor signaling pathway"/>
    <property type="evidence" value="ECO:0007669"/>
    <property type="project" value="InterPro"/>
</dbReference>
<feature type="chain" id="PRO_5015397872" evidence="12">
    <location>
        <begin position="23"/>
        <end position="748"/>
    </location>
</feature>
<dbReference type="GO" id="GO:0016020">
    <property type="term" value="C:membrane"/>
    <property type="evidence" value="ECO:0007669"/>
    <property type="project" value="UniProtKB-SubCell"/>
</dbReference>
<feature type="region of interest" description="Disordered" evidence="10">
    <location>
        <begin position="49"/>
        <end position="73"/>
    </location>
</feature>
<protein>
    <submittedName>
        <fullName evidence="14">G-protein coupled receptor</fullName>
    </submittedName>
</protein>
<keyword evidence="6" id="KW-0297">G-protein coupled receptor</keyword>
<gene>
    <name evidence="14" type="primary">mth2_2</name>
    <name evidence="14" type="ORF">g.120189</name>
</gene>
<evidence type="ECO:0000256" key="5">
    <source>
        <dbReference type="ARBA" id="ARBA00022989"/>
    </source>
</evidence>
<dbReference type="SUPFAM" id="SSF63877">
    <property type="entry name" value="Methuselah ectodomain"/>
    <property type="match status" value="1"/>
</dbReference>
<feature type="transmembrane region" description="Helical" evidence="11">
    <location>
        <begin position="424"/>
        <end position="448"/>
    </location>
</feature>
<feature type="domain" description="G-protein coupled receptors family 2 profile 2" evidence="13">
    <location>
        <begin position="387"/>
        <end position="651"/>
    </location>
</feature>
<reference evidence="14" key="1">
    <citation type="submission" date="2018-04" db="EMBL/GenBank/DDBJ databases">
        <title>Transcriptome assembly of Sipha flava.</title>
        <authorList>
            <person name="Scully E.D."/>
            <person name="Geib S.M."/>
            <person name="Palmer N.A."/>
            <person name="Koch K."/>
            <person name="Bradshaw J."/>
            <person name="Heng-Moss T."/>
            <person name="Sarath G."/>
        </authorList>
    </citation>
    <scope>NUCLEOTIDE SEQUENCE</scope>
</reference>
<dbReference type="EMBL" id="GGMS01012506">
    <property type="protein sequence ID" value="MBY81709.1"/>
    <property type="molecule type" value="Transcribed_RNA"/>
</dbReference>
<evidence type="ECO:0000256" key="2">
    <source>
        <dbReference type="ARBA" id="ARBA00008979"/>
    </source>
</evidence>
<comment type="subcellular location">
    <subcellularLocation>
        <location evidence="1">Membrane</location>
        <topology evidence="1">Multi-pass membrane protein</topology>
    </subcellularLocation>
</comment>
<dbReference type="CDD" id="cd15039">
    <property type="entry name" value="7tmB3_Methuselah-like"/>
    <property type="match status" value="1"/>
</dbReference>
<evidence type="ECO:0000256" key="10">
    <source>
        <dbReference type="SAM" id="MobiDB-lite"/>
    </source>
</evidence>
<accession>A0A2S2QVB9</accession>
<keyword evidence="3 11" id="KW-0812">Transmembrane</keyword>
<feature type="signal peptide" evidence="12">
    <location>
        <begin position="1"/>
        <end position="22"/>
    </location>
</feature>
<feature type="transmembrane region" description="Helical" evidence="11">
    <location>
        <begin position="501"/>
        <end position="522"/>
    </location>
</feature>
<evidence type="ECO:0000256" key="1">
    <source>
        <dbReference type="ARBA" id="ARBA00004141"/>
    </source>
</evidence>
<evidence type="ECO:0000256" key="8">
    <source>
        <dbReference type="ARBA" id="ARBA00023170"/>
    </source>
</evidence>